<proteinExistence type="predicted"/>
<reference evidence="1 2" key="1">
    <citation type="submission" date="2020-11" db="EMBL/GenBank/DDBJ databases">
        <title>A novel isolate from a Black sea contaminated sediment with potential to produce alkanes: Plantactinospora alkalitolerans sp. nov.</title>
        <authorList>
            <person name="Carro L."/>
            <person name="Veyisoglu A."/>
            <person name="Guven K."/>
            <person name="Schumann P."/>
            <person name="Klenk H.-P."/>
            <person name="Sahin N."/>
        </authorList>
    </citation>
    <scope>NUCLEOTIDE SEQUENCE [LARGE SCALE GENOMIC DNA]</scope>
    <source>
        <strain evidence="1 2">S1510</strain>
    </source>
</reference>
<dbReference type="InterPro" id="IPR021224">
    <property type="entry name" value="DUF2690"/>
</dbReference>
<name>A0ABS0GV00_9ACTN</name>
<evidence type="ECO:0000313" key="2">
    <source>
        <dbReference type="Proteomes" id="UP000638560"/>
    </source>
</evidence>
<comment type="caution">
    <text evidence="1">The sequence shown here is derived from an EMBL/GenBank/DDBJ whole genome shotgun (WGS) entry which is preliminary data.</text>
</comment>
<organism evidence="1 2">
    <name type="scientific">Plantactinospora alkalitolerans</name>
    <dbReference type="NCBI Taxonomy" id="2789879"/>
    <lineage>
        <taxon>Bacteria</taxon>
        <taxon>Bacillati</taxon>
        <taxon>Actinomycetota</taxon>
        <taxon>Actinomycetes</taxon>
        <taxon>Micromonosporales</taxon>
        <taxon>Micromonosporaceae</taxon>
        <taxon>Plantactinospora</taxon>
    </lineage>
</organism>
<accession>A0ABS0GV00</accession>
<dbReference type="Pfam" id="PF10901">
    <property type="entry name" value="DUF2690"/>
    <property type="match status" value="1"/>
</dbReference>
<gene>
    <name evidence="1" type="ORF">I0C86_13755</name>
</gene>
<evidence type="ECO:0000313" key="1">
    <source>
        <dbReference type="EMBL" id="MBF9130015.1"/>
    </source>
</evidence>
<dbReference type="EMBL" id="JADPUN010000143">
    <property type="protein sequence ID" value="MBF9130015.1"/>
    <property type="molecule type" value="Genomic_DNA"/>
</dbReference>
<protein>
    <submittedName>
        <fullName evidence="1">DUF2690 domain-containing protein</fullName>
    </submittedName>
</protein>
<keyword evidence="2" id="KW-1185">Reference proteome</keyword>
<sequence>MSEDAVVRQVSGIGQRLLGLVLSVIVGVGLAVVSAAPASAAAGCYGPNCAGLNPAQFGCEADAVTVRTKDVPGGTIQLRYSDGCRANWARATYGGWSYLEPHVWNPNGPSFDWVQYNSAWRWTRMVNGLIEACAGAHVWDFWGSYQGWHVAGCA</sequence>
<dbReference type="Proteomes" id="UP000638560">
    <property type="component" value="Unassembled WGS sequence"/>
</dbReference>